<dbReference type="Gene3D" id="1.10.287.470">
    <property type="entry name" value="Helix hairpin bin"/>
    <property type="match status" value="1"/>
</dbReference>
<protein>
    <submittedName>
        <fullName evidence="7">Efflux RND transporter periplasmic adaptor subunit</fullName>
    </submittedName>
</protein>
<proteinExistence type="inferred from homology"/>
<feature type="signal peptide" evidence="3">
    <location>
        <begin position="1"/>
        <end position="20"/>
    </location>
</feature>
<evidence type="ECO:0000256" key="1">
    <source>
        <dbReference type="ARBA" id="ARBA00009477"/>
    </source>
</evidence>
<dbReference type="InterPro" id="IPR058792">
    <property type="entry name" value="Beta-barrel_RND_2"/>
</dbReference>
<evidence type="ECO:0000256" key="2">
    <source>
        <dbReference type="SAM" id="MobiDB-lite"/>
    </source>
</evidence>
<dbReference type="Pfam" id="PF25989">
    <property type="entry name" value="YknX_C"/>
    <property type="match status" value="1"/>
</dbReference>
<name>A0ABR9PNE0_9BACT</name>
<keyword evidence="3" id="KW-0732">Signal</keyword>
<dbReference type="Proteomes" id="UP001516472">
    <property type="component" value="Unassembled WGS sequence"/>
</dbReference>
<dbReference type="Gene3D" id="2.40.420.20">
    <property type="match status" value="1"/>
</dbReference>
<dbReference type="InterPro" id="IPR006143">
    <property type="entry name" value="RND_pump_MFP"/>
</dbReference>
<evidence type="ECO:0000259" key="4">
    <source>
        <dbReference type="Pfam" id="PF25917"/>
    </source>
</evidence>
<dbReference type="PANTHER" id="PTHR30469">
    <property type="entry name" value="MULTIDRUG RESISTANCE PROTEIN MDTA"/>
    <property type="match status" value="1"/>
</dbReference>
<dbReference type="Pfam" id="PF25917">
    <property type="entry name" value="BSH_RND"/>
    <property type="match status" value="1"/>
</dbReference>
<dbReference type="Pfam" id="PF25954">
    <property type="entry name" value="Beta-barrel_RND_2"/>
    <property type="match status" value="1"/>
</dbReference>
<dbReference type="SUPFAM" id="SSF111369">
    <property type="entry name" value="HlyD-like secretion proteins"/>
    <property type="match status" value="1"/>
</dbReference>
<evidence type="ECO:0000256" key="3">
    <source>
        <dbReference type="SAM" id="SignalP"/>
    </source>
</evidence>
<evidence type="ECO:0000259" key="5">
    <source>
        <dbReference type="Pfam" id="PF25954"/>
    </source>
</evidence>
<feature type="domain" description="CusB-like beta-barrel" evidence="5">
    <location>
        <begin position="223"/>
        <end position="293"/>
    </location>
</feature>
<dbReference type="Gene3D" id="2.40.50.100">
    <property type="match status" value="1"/>
</dbReference>
<dbReference type="EMBL" id="JAAIYO010000003">
    <property type="protein sequence ID" value="MBE4749446.1"/>
    <property type="molecule type" value="Genomic_DNA"/>
</dbReference>
<dbReference type="InterPro" id="IPR058637">
    <property type="entry name" value="YknX-like_C"/>
</dbReference>
<organism evidence="7 8">
    <name type="scientific">Corallococcus soli</name>
    <dbReference type="NCBI Taxonomy" id="2710757"/>
    <lineage>
        <taxon>Bacteria</taxon>
        <taxon>Pseudomonadati</taxon>
        <taxon>Myxococcota</taxon>
        <taxon>Myxococcia</taxon>
        <taxon>Myxococcales</taxon>
        <taxon>Cystobacterineae</taxon>
        <taxon>Myxococcaceae</taxon>
        <taxon>Corallococcus</taxon>
    </lineage>
</organism>
<evidence type="ECO:0000259" key="6">
    <source>
        <dbReference type="Pfam" id="PF25989"/>
    </source>
</evidence>
<evidence type="ECO:0000313" key="7">
    <source>
        <dbReference type="EMBL" id="MBE4749446.1"/>
    </source>
</evidence>
<reference evidence="7 8" key="1">
    <citation type="submission" date="2020-02" db="EMBL/GenBank/DDBJ databases">
        <authorList>
            <person name="Babadi Z.K."/>
            <person name="Risdian C."/>
            <person name="Ebrahimipour G.H."/>
            <person name="Wink J."/>
        </authorList>
    </citation>
    <scope>NUCLEOTIDE SEQUENCE [LARGE SCALE GENOMIC DNA]</scope>
    <source>
        <strain evidence="7 8">ZKHCc1 1396</strain>
    </source>
</reference>
<feature type="domain" description="YknX-like C-terminal permuted SH3-like" evidence="6">
    <location>
        <begin position="303"/>
        <end position="370"/>
    </location>
</feature>
<dbReference type="InterPro" id="IPR058625">
    <property type="entry name" value="MdtA-like_BSH"/>
</dbReference>
<sequence length="396" mass="41436">MKAMRRTGVLALALAMLSLAPGCKKEEAGGGKGGKGGVSGRGAIQFPVEVAPVEARDVEYAVSAVGAVEAFERVQITARVPGALEKVSFSEGQAVKKGDTLAEIEPARYAIAVRAAEAALQRAQAALTEAKAGAQRRAEVNAQSPGLLPAEQLETFQARAATAQADVAAAKAMLDQAQLNQRDAYVRAPMDGILQTRTVQTGQYVQPGVVLATLLRREPLLLRFNVPAADVTRITPGMPATFTVRSEGGTYTAKITYVAASADDQSRMVAVTAEVTGEAAQKLRPGAFATVNVPVETRGGSPVIPQTAIRPSERGFLAFVVTDNKARERILELGLRTADGRVEVKEGLKPGETLVVRGAEALRDGVGVRVSESPKPKVIGEQPEAGARTDTGGARP</sequence>
<feature type="chain" id="PRO_5047249623" evidence="3">
    <location>
        <begin position="21"/>
        <end position="396"/>
    </location>
</feature>
<feature type="domain" description="Multidrug resistance protein MdtA-like barrel-sandwich hybrid" evidence="4">
    <location>
        <begin position="73"/>
        <end position="209"/>
    </location>
</feature>
<keyword evidence="8" id="KW-1185">Reference proteome</keyword>
<comment type="caution">
    <text evidence="7">The sequence shown here is derived from an EMBL/GenBank/DDBJ whole genome shotgun (WGS) entry which is preliminary data.</text>
</comment>
<gene>
    <name evidence="7" type="ORF">G4177_14865</name>
</gene>
<evidence type="ECO:0000313" key="8">
    <source>
        <dbReference type="Proteomes" id="UP001516472"/>
    </source>
</evidence>
<dbReference type="PANTHER" id="PTHR30469:SF15">
    <property type="entry name" value="HLYD FAMILY OF SECRETION PROTEINS"/>
    <property type="match status" value="1"/>
</dbReference>
<comment type="similarity">
    <text evidence="1">Belongs to the membrane fusion protein (MFP) (TC 8.A.1) family.</text>
</comment>
<feature type="region of interest" description="Disordered" evidence="2">
    <location>
        <begin position="370"/>
        <end position="396"/>
    </location>
</feature>
<dbReference type="Gene3D" id="2.40.30.170">
    <property type="match status" value="1"/>
</dbReference>
<dbReference type="NCBIfam" id="TIGR01730">
    <property type="entry name" value="RND_mfp"/>
    <property type="match status" value="1"/>
</dbReference>
<accession>A0ABR9PNE0</accession>